<feature type="transmembrane region" description="Helical" evidence="2">
    <location>
        <begin position="171"/>
        <end position="194"/>
    </location>
</feature>
<name>H6SM25_PARPM</name>
<gene>
    <name evidence="3" type="ORF">RSPPHO_02414</name>
</gene>
<evidence type="ECO:0000313" key="4">
    <source>
        <dbReference type="Proteomes" id="UP000033220"/>
    </source>
</evidence>
<dbReference type="HOGENOM" id="CLU_062018_0_0_5"/>
<feature type="compositionally biased region" description="Basic and acidic residues" evidence="1">
    <location>
        <begin position="1"/>
        <end position="16"/>
    </location>
</feature>
<accession>H6SM25</accession>
<feature type="transmembrane region" description="Helical" evidence="2">
    <location>
        <begin position="77"/>
        <end position="101"/>
    </location>
</feature>
<dbReference type="AlphaFoldDB" id="H6SM25"/>
<evidence type="ECO:0000313" key="3">
    <source>
        <dbReference type="EMBL" id="CCG09040.1"/>
    </source>
</evidence>
<dbReference type="RefSeq" id="WP_014415672.1">
    <property type="nucleotide sequence ID" value="NC_017059.1"/>
</dbReference>
<feature type="compositionally biased region" description="Basic residues" evidence="1">
    <location>
        <begin position="17"/>
        <end position="29"/>
    </location>
</feature>
<evidence type="ECO:0000256" key="1">
    <source>
        <dbReference type="SAM" id="MobiDB-lite"/>
    </source>
</evidence>
<protein>
    <submittedName>
        <fullName evidence="3">Nucleoside recognition</fullName>
    </submittedName>
</protein>
<feature type="transmembrane region" description="Helical" evidence="2">
    <location>
        <begin position="270"/>
        <end position="296"/>
    </location>
</feature>
<feature type="transmembrane region" description="Helical" evidence="2">
    <location>
        <begin position="113"/>
        <end position="134"/>
    </location>
</feature>
<evidence type="ECO:0000256" key="2">
    <source>
        <dbReference type="SAM" id="Phobius"/>
    </source>
</evidence>
<dbReference type="EMBL" id="HE663493">
    <property type="protein sequence ID" value="CCG09040.1"/>
    <property type="molecule type" value="Genomic_DNA"/>
</dbReference>
<keyword evidence="2" id="KW-0812">Transmembrane</keyword>
<keyword evidence="2" id="KW-0472">Membrane</keyword>
<organism evidence="3 4">
    <name type="scientific">Pararhodospirillum photometricum DSM 122</name>
    <dbReference type="NCBI Taxonomy" id="1150469"/>
    <lineage>
        <taxon>Bacteria</taxon>
        <taxon>Pseudomonadati</taxon>
        <taxon>Pseudomonadota</taxon>
        <taxon>Alphaproteobacteria</taxon>
        <taxon>Rhodospirillales</taxon>
        <taxon>Rhodospirillaceae</taxon>
        <taxon>Pararhodospirillum</taxon>
    </lineage>
</organism>
<dbReference type="PATRIC" id="fig|1150469.3.peg.2740"/>
<dbReference type="Proteomes" id="UP000033220">
    <property type="component" value="Chromosome DSM 122"/>
</dbReference>
<proteinExistence type="predicted"/>
<feature type="transmembrane region" description="Helical" evidence="2">
    <location>
        <begin position="336"/>
        <end position="354"/>
    </location>
</feature>
<dbReference type="STRING" id="1150469.RSPPHO_02414"/>
<feature type="transmembrane region" description="Helical" evidence="2">
    <location>
        <begin position="229"/>
        <end position="250"/>
    </location>
</feature>
<keyword evidence="2" id="KW-1133">Transmembrane helix</keyword>
<dbReference type="eggNOG" id="COG3366">
    <property type="taxonomic scope" value="Bacteria"/>
</dbReference>
<sequence>MKSALFKKEGGQEGHEQKKKRGLGHRPRRGSGQQPRIAATSTRLCQAKEAFVSAAFIFLRTTFLEGLRTYWTLVRLMIPVMIGVKVLVELGLLPVLARLAAPVMQVAGLPAETGLVWASALLVNLYGGAVVLLALLPTMPLTACQATVIGLMMLMAHAIPLEQSIARRAGVAFVFSALLRVGGAFAAGALFALVCQSLGWLQGPAPVLLTAMSGSGVQQGAWDVWALDSLRSLAMILGIVISLVFLLRVLDRLGVTARLTRMLSPVLGRVGIGGRAMPLTMVGVLLGLSYGGALIIREAQAGSIPRRQVFLAVCLLSLTHSLIEDTLFVMALGAHWMGIVVWRVAFTLAVIWCLDRLLDRLPEPVSERVFYAGSSSKT</sequence>
<reference evidence="3 4" key="1">
    <citation type="submission" date="2012-02" db="EMBL/GenBank/DDBJ databases">
        <title>Shotgun genome sequence of Phaeospirillum photometricum DSM 122.</title>
        <authorList>
            <person name="Duquesne K."/>
            <person name="Sturgis J."/>
        </authorList>
    </citation>
    <scope>NUCLEOTIDE SEQUENCE [LARGE SCALE GENOMIC DNA]</scope>
    <source>
        <strain evidence="4">DSM122</strain>
    </source>
</reference>
<keyword evidence="4" id="KW-1185">Reference proteome</keyword>
<feature type="region of interest" description="Disordered" evidence="1">
    <location>
        <begin position="1"/>
        <end position="37"/>
    </location>
</feature>
<dbReference type="KEGG" id="rpm:RSPPHO_02414"/>